<dbReference type="Proteomes" id="UP000239494">
    <property type="component" value="Unassembled WGS sequence"/>
</dbReference>
<dbReference type="InterPro" id="IPR036388">
    <property type="entry name" value="WH-like_DNA-bd_sf"/>
</dbReference>
<comment type="similarity">
    <text evidence="1">Belongs to the BlaI transcriptional regulatory family.</text>
</comment>
<keyword evidence="2" id="KW-0805">Transcription regulation</keyword>
<protein>
    <submittedName>
        <fullName evidence="5">Putative transcriptional regulator</fullName>
    </submittedName>
</protein>
<evidence type="ECO:0000256" key="4">
    <source>
        <dbReference type="ARBA" id="ARBA00023163"/>
    </source>
</evidence>
<gene>
    <name evidence="5" type="ORF">CLV43_10784</name>
</gene>
<dbReference type="Gene3D" id="1.10.10.10">
    <property type="entry name" value="Winged helix-like DNA-binding domain superfamily/Winged helix DNA-binding domain"/>
    <property type="match status" value="1"/>
</dbReference>
<dbReference type="InterPro" id="IPR005650">
    <property type="entry name" value="BlaI_family"/>
</dbReference>
<sequence length="120" mass="13022">MREQTDRRAPGELEAAVLTALWAATGPRTPAEVQQDLGDALAYSTVATILSRLHTKGVVGRVKRGRSYVYAPVADEPGVAARRMHQVLDARADRDTVLARFVSDLSPADELLLRGLLEEG</sequence>
<dbReference type="GO" id="GO:0003677">
    <property type="term" value="F:DNA binding"/>
    <property type="evidence" value="ECO:0007669"/>
    <property type="project" value="UniProtKB-KW"/>
</dbReference>
<evidence type="ECO:0000256" key="1">
    <source>
        <dbReference type="ARBA" id="ARBA00011046"/>
    </source>
</evidence>
<dbReference type="EMBL" id="PVTF01000007">
    <property type="protein sequence ID" value="PRY39501.1"/>
    <property type="molecule type" value="Genomic_DNA"/>
</dbReference>
<dbReference type="SUPFAM" id="SSF46785">
    <property type="entry name" value="Winged helix' DNA-binding domain"/>
    <property type="match status" value="1"/>
</dbReference>
<keyword evidence="4" id="KW-0804">Transcription</keyword>
<dbReference type="AlphaFoldDB" id="A0A2T0T1H5"/>
<reference evidence="5 6" key="1">
    <citation type="submission" date="2018-03" db="EMBL/GenBank/DDBJ databases">
        <title>Genomic Encyclopedia of Archaeal and Bacterial Type Strains, Phase II (KMG-II): from individual species to whole genera.</title>
        <authorList>
            <person name="Goeker M."/>
        </authorList>
    </citation>
    <scope>NUCLEOTIDE SEQUENCE [LARGE SCALE GENOMIC DNA]</scope>
    <source>
        <strain evidence="5 6">DSM 44720</strain>
    </source>
</reference>
<comment type="caution">
    <text evidence="5">The sequence shown here is derived from an EMBL/GenBank/DDBJ whole genome shotgun (WGS) entry which is preliminary data.</text>
</comment>
<evidence type="ECO:0000256" key="2">
    <source>
        <dbReference type="ARBA" id="ARBA00023015"/>
    </source>
</evidence>
<keyword evidence="6" id="KW-1185">Reference proteome</keyword>
<accession>A0A2T0T1H5</accession>
<organism evidence="5 6">
    <name type="scientific">Umezawaea tangerina</name>
    <dbReference type="NCBI Taxonomy" id="84725"/>
    <lineage>
        <taxon>Bacteria</taxon>
        <taxon>Bacillati</taxon>
        <taxon>Actinomycetota</taxon>
        <taxon>Actinomycetes</taxon>
        <taxon>Pseudonocardiales</taxon>
        <taxon>Pseudonocardiaceae</taxon>
        <taxon>Umezawaea</taxon>
    </lineage>
</organism>
<proteinExistence type="inferred from homology"/>
<dbReference type="OrthoDB" id="9813987at2"/>
<evidence type="ECO:0000256" key="3">
    <source>
        <dbReference type="ARBA" id="ARBA00023125"/>
    </source>
</evidence>
<dbReference type="InterPro" id="IPR036390">
    <property type="entry name" value="WH_DNA-bd_sf"/>
</dbReference>
<name>A0A2T0T1H5_9PSEU</name>
<keyword evidence="3" id="KW-0238">DNA-binding</keyword>
<dbReference type="Pfam" id="PF03965">
    <property type="entry name" value="Penicillinase_R"/>
    <property type="match status" value="1"/>
</dbReference>
<dbReference type="GO" id="GO:0045892">
    <property type="term" value="P:negative regulation of DNA-templated transcription"/>
    <property type="evidence" value="ECO:0007669"/>
    <property type="project" value="InterPro"/>
</dbReference>
<evidence type="ECO:0000313" key="6">
    <source>
        <dbReference type="Proteomes" id="UP000239494"/>
    </source>
</evidence>
<evidence type="ECO:0000313" key="5">
    <source>
        <dbReference type="EMBL" id="PRY39501.1"/>
    </source>
</evidence>